<dbReference type="GO" id="GO:0005283">
    <property type="term" value="F:amino acid:sodium symporter activity"/>
    <property type="evidence" value="ECO:0007669"/>
    <property type="project" value="InterPro"/>
</dbReference>
<feature type="transmembrane region" description="Helical" evidence="9">
    <location>
        <begin position="347"/>
        <end position="367"/>
    </location>
</feature>
<keyword evidence="6 9" id="KW-0769">Symport</keyword>
<gene>
    <name evidence="10" type="ORF">H8707_06220</name>
</gene>
<comment type="caution">
    <text evidence="10">The sequence shown here is derived from an EMBL/GenBank/DDBJ whole genome shotgun (WGS) entry which is preliminary data.</text>
</comment>
<feature type="transmembrane region" description="Helical" evidence="9">
    <location>
        <begin position="12"/>
        <end position="31"/>
    </location>
</feature>
<dbReference type="GO" id="GO:0005886">
    <property type="term" value="C:plasma membrane"/>
    <property type="evidence" value="ECO:0007669"/>
    <property type="project" value="UniProtKB-SubCell"/>
</dbReference>
<evidence type="ECO:0000256" key="9">
    <source>
        <dbReference type="RuleBase" id="RU363064"/>
    </source>
</evidence>
<evidence type="ECO:0000256" key="8">
    <source>
        <dbReference type="ARBA" id="ARBA00023136"/>
    </source>
</evidence>
<dbReference type="EMBL" id="JACRTG010000016">
    <property type="protein sequence ID" value="MBC8587828.1"/>
    <property type="molecule type" value="Genomic_DNA"/>
</dbReference>
<dbReference type="AlphaFoldDB" id="A0A926ET99"/>
<dbReference type="PROSITE" id="PS00873">
    <property type="entry name" value="NA_ALANINE_SYMP"/>
    <property type="match status" value="1"/>
</dbReference>
<feature type="transmembrane region" description="Helical" evidence="9">
    <location>
        <begin position="83"/>
        <end position="108"/>
    </location>
</feature>
<feature type="transmembrane region" description="Helical" evidence="9">
    <location>
        <begin position="413"/>
        <end position="429"/>
    </location>
</feature>
<dbReference type="PANTHER" id="PTHR30330">
    <property type="entry name" value="AGSS FAMILY TRANSPORTER, SODIUM-ALANINE"/>
    <property type="match status" value="1"/>
</dbReference>
<dbReference type="NCBIfam" id="TIGR00835">
    <property type="entry name" value="agcS"/>
    <property type="match status" value="1"/>
</dbReference>
<evidence type="ECO:0000313" key="11">
    <source>
        <dbReference type="Proteomes" id="UP000601171"/>
    </source>
</evidence>
<comment type="similarity">
    <text evidence="2 9">Belongs to the alanine or glycine:cation symporter (AGCS) (TC 2.A.25) family.</text>
</comment>
<dbReference type="Pfam" id="PF01235">
    <property type="entry name" value="Na_Ala_symp"/>
    <property type="match status" value="1"/>
</dbReference>
<feature type="transmembrane region" description="Helical" evidence="9">
    <location>
        <begin position="387"/>
        <end position="407"/>
    </location>
</feature>
<evidence type="ECO:0000256" key="1">
    <source>
        <dbReference type="ARBA" id="ARBA00004651"/>
    </source>
</evidence>
<dbReference type="PANTHER" id="PTHR30330:SF1">
    <property type="entry name" value="AMINO-ACID CARRIER PROTEIN ALST"/>
    <property type="match status" value="1"/>
</dbReference>
<feature type="transmembrane region" description="Helical" evidence="9">
    <location>
        <begin position="182"/>
        <end position="199"/>
    </location>
</feature>
<keyword evidence="8 9" id="KW-0472">Membrane</keyword>
<evidence type="ECO:0000256" key="5">
    <source>
        <dbReference type="ARBA" id="ARBA00022692"/>
    </source>
</evidence>
<evidence type="ECO:0000256" key="4">
    <source>
        <dbReference type="ARBA" id="ARBA00022475"/>
    </source>
</evidence>
<accession>A0A926ET99</accession>
<dbReference type="Proteomes" id="UP000601171">
    <property type="component" value="Unassembled WGS sequence"/>
</dbReference>
<comment type="subcellular location">
    <subcellularLocation>
        <location evidence="1 9">Cell membrane</location>
        <topology evidence="1 9">Multi-pass membrane protein</topology>
    </subcellularLocation>
</comment>
<keyword evidence="4 9" id="KW-1003">Cell membrane</keyword>
<organism evidence="10 11">
    <name type="scientific">Paratissierella segnis</name>
    <dbReference type="NCBI Taxonomy" id="2763679"/>
    <lineage>
        <taxon>Bacteria</taxon>
        <taxon>Bacillati</taxon>
        <taxon>Bacillota</taxon>
        <taxon>Tissierellia</taxon>
        <taxon>Tissierellales</taxon>
        <taxon>Tissierellaceae</taxon>
        <taxon>Paratissierella</taxon>
    </lineage>
</organism>
<keyword evidence="5 9" id="KW-0812">Transmembrane</keyword>
<dbReference type="InterPro" id="IPR001463">
    <property type="entry name" value="Na/Ala_symport"/>
</dbReference>
<feature type="transmembrane region" description="Helical" evidence="9">
    <location>
        <begin position="211"/>
        <end position="228"/>
    </location>
</feature>
<feature type="transmembrane region" description="Helical" evidence="9">
    <location>
        <begin position="301"/>
        <end position="322"/>
    </location>
</feature>
<dbReference type="FunFam" id="1.20.1740.10:FF:000004">
    <property type="entry name" value="Sodium:alanine symporter family protein"/>
    <property type="match status" value="1"/>
</dbReference>
<evidence type="ECO:0000256" key="2">
    <source>
        <dbReference type="ARBA" id="ARBA00009261"/>
    </source>
</evidence>
<sequence length="474" mass="51087">MYAKFIGSLSGFLYTYLLPLLLIGGGLYFSFKTNFVQLRLLKDSIKVIGEPAEDEKSISSFQALMVSTASRVGTGNIVGVSTAIALGGAGAVFWMWVVAILGAASAFIESTLAQIYKKRDKDGGSYGGPAYYIENGLKNKTLGMIFAVILIVTYMVGFNMLAAYNVSSSFSTYSFWNPKVTPIIMGIILAALTALSIFGGGKKLSQITSHLVPIMSVAYIIVAIVVIIKNITMIPGIFADIFTQAFDFKAIFGGFTGSCVMLGLKRGLYSNEAGIGSAPNAAAAADTSHPAKQGLVQMMSVYLDTIIICTATAFMLLASGVVPTPEMAGAPYNVAALQANFGNFGQYFFSFALFLFGFTTLIGNYFYAESNLNYVLGKKPNKTTLTIFRVVAVLVVLFGPKLEFGVAWDTADVLMAFMAMINIPAIFMLKDSAIKCMKDYSEQKRAGKNPVFKASSIDLKDKVDFWQDTVKANK</sequence>
<feature type="transmembrane region" description="Helical" evidence="9">
    <location>
        <begin position="248"/>
        <end position="264"/>
    </location>
</feature>
<name>A0A926ET99_9FIRM</name>
<reference evidence="10" key="1">
    <citation type="submission" date="2020-08" db="EMBL/GenBank/DDBJ databases">
        <title>Genome public.</title>
        <authorList>
            <person name="Liu C."/>
            <person name="Sun Q."/>
        </authorList>
    </citation>
    <scope>NUCLEOTIDE SEQUENCE</scope>
    <source>
        <strain evidence="10">BX21</strain>
    </source>
</reference>
<evidence type="ECO:0000256" key="3">
    <source>
        <dbReference type="ARBA" id="ARBA00022448"/>
    </source>
</evidence>
<keyword evidence="7 9" id="KW-1133">Transmembrane helix</keyword>
<protein>
    <submittedName>
        <fullName evidence="10">Alanine:cation symporter family protein</fullName>
    </submittedName>
</protein>
<keyword evidence="3 9" id="KW-0813">Transport</keyword>
<evidence type="ECO:0000256" key="6">
    <source>
        <dbReference type="ARBA" id="ARBA00022847"/>
    </source>
</evidence>
<evidence type="ECO:0000313" key="10">
    <source>
        <dbReference type="EMBL" id="MBC8587828.1"/>
    </source>
</evidence>
<dbReference type="Gene3D" id="1.20.1740.10">
    <property type="entry name" value="Amino acid/polyamine transporter I"/>
    <property type="match status" value="1"/>
</dbReference>
<feature type="transmembrane region" description="Helical" evidence="9">
    <location>
        <begin position="142"/>
        <end position="162"/>
    </location>
</feature>
<evidence type="ECO:0000256" key="7">
    <source>
        <dbReference type="ARBA" id="ARBA00022989"/>
    </source>
</evidence>
<proteinExistence type="inferred from homology"/>
<keyword evidence="11" id="KW-1185">Reference proteome</keyword>
<dbReference type="PRINTS" id="PR00175">
    <property type="entry name" value="NAALASMPORT"/>
</dbReference>